<reference evidence="2 3" key="1">
    <citation type="submission" date="2024-05" db="EMBL/GenBank/DDBJ databases">
        <title>Genetic variation in Jamaican populations of the coffee berry borer (Hypothenemus hampei).</title>
        <authorList>
            <person name="Errbii M."/>
            <person name="Myrie A."/>
        </authorList>
    </citation>
    <scope>NUCLEOTIDE SEQUENCE [LARGE SCALE GENOMIC DNA]</scope>
    <source>
        <strain evidence="2">JA-Hopewell-2020-01-JO</strain>
        <tissue evidence="2">Whole body</tissue>
    </source>
</reference>
<keyword evidence="1" id="KW-0812">Transmembrane</keyword>
<accession>A0ABD1ETT5</accession>
<dbReference type="EMBL" id="JBDJPC010000005">
    <property type="protein sequence ID" value="KAL1502218.1"/>
    <property type="molecule type" value="Genomic_DNA"/>
</dbReference>
<proteinExistence type="predicted"/>
<organism evidence="2 3">
    <name type="scientific">Hypothenemus hampei</name>
    <name type="common">Coffee berry borer</name>
    <dbReference type="NCBI Taxonomy" id="57062"/>
    <lineage>
        <taxon>Eukaryota</taxon>
        <taxon>Metazoa</taxon>
        <taxon>Ecdysozoa</taxon>
        <taxon>Arthropoda</taxon>
        <taxon>Hexapoda</taxon>
        <taxon>Insecta</taxon>
        <taxon>Pterygota</taxon>
        <taxon>Neoptera</taxon>
        <taxon>Endopterygota</taxon>
        <taxon>Coleoptera</taxon>
        <taxon>Polyphaga</taxon>
        <taxon>Cucujiformia</taxon>
        <taxon>Curculionidae</taxon>
        <taxon>Scolytinae</taxon>
        <taxon>Hypothenemus</taxon>
    </lineage>
</organism>
<keyword evidence="3" id="KW-1185">Reference proteome</keyword>
<evidence type="ECO:0000313" key="2">
    <source>
        <dbReference type="EMBL" id="KAL1502218.1"/>
    </source>
</evidence>
<keyword evidence="1" id="KW-1133">Transmembrane helix</keyword>
<protein>
    <submittedName>
        <fullName evidence="2">Uncharacterized protein</fullName>
    </submittedName>
</protein>
<comment type="caution">
    <text evidence="2">The sequence shown here is derived from an EMBL/GenBank/DDBJ whole genome shotgun (WGS) entry which is preliminary data.</text>
</comment>
<name>A0ABD1ETT5_HYPHA</name>
<keyword evidence="1" id="KW-0472">Membrane</keyword>
<evidence type="ECO:0000313" key="3">
    <source>
        <dbReference type="Proteomes" id="UP001566132"/>
    </source>
</evidence>
<dbReference type="AlphaFoldDB" id="A0ABD1ETT5"/>
<evidence type="ECO:0000256" key="1">
    <source>
        <dbReference type="SAM" id="Phobius"/>
    </source>
</evidence>
<feature type="transmembrane region" description="Helical" evidence="1">
    <location>
        <begin position="6"/>
        <end position="23"/>
    </location>
</feature>
<dbReference type="Proteomes" id="UP001566132">
    <property type="component" value="Unassembled WGS sequence"/>
</dbReference>
<sequence>MHVRKVTVIFVYLVSIMVSFVIADMESNKRIPGAAHAFQQMVRYGRSGNNKDNKIKIFPRADVFYLGPRYGKRSRELEDNVRNEQDDDESFPCIYTGVTNLYRCNMSRFTPRQHRM</sequence>
<gene>
    <name evidence="2" type="ORF">ABEB36_007392</name>
</gene>